<dbReference type="eggNOG" id="COG0432">
    <property type="taxonomic scope" value="Bacteria"/>
</dbReference>
<evidence type="ECO:0000313" key="2">
    <source>
        <dbReference type="EMBL" id="AQZ50395.1"/>
    </source>
</evidence>
<organism evidence="2 3">
    <name type="scientific">Martelella mediterranea DSM 17316</name>
    <dbReference type="NCBI Taxonomy" id="1122214"/>
    <lineage>
        <taxon>Bacteria</taxon>
        <taxon>Pseudomonadati</taxon>
        <taxon>Pseudomonadota</taxon>
        <taxon>Alphaproteobacteria</taxon>
        <taxon>Hyphomicrobiales</taxon>
        <taxon>Aurantimonadaceae</taxon>
        <taxon>Martelella</taxon>
    </lineage>
</organism>
<dbReference type="Proteomes" id="UP000191135">
    <property type="component" value="Chromosome"/>
</dbReference>
<dbReference type="Gene3D" id="2.60.120.460">
    <property type="entry name" value="YjbQ-like"/>
    <property type="match status" value="1"/>
</dbReference>
<dbReference type="PANTHER" id="PTHR30615:SF8">
    <property type="entry name" value="UPF0047 PROTEIN C4A8.02C"/>
    <property type="match status" value="1"/>
</dbReference>
<sequence length="164" mass="18402">MRLIPGLAAGDFDGAARCQNAEEIMPQTSLTIETNGQGLYEFTEEAARFVRNEAMNEALLTVFVRHTSCSLLIQENADPDVKRDLKAYFSRIAPPANDPSMDYLVHRLEGPDDMPAHIKSALTQVSVSIPVFDGRLALGTWQGIYLFEHRDRPHRRELVLHLSP</sequence>
<comment type="similarity">
    <text evidence="1">Belongs to the UPF0047 family.</text>
</comment>
<name>A0A1U9YY81_9HYPH</name>
<evidence type="ECO:0000313" key="3">
    <source>
        <dbReference type="Proteomes" id="UP000191135"/>
    </source>
</evidence>
<dbReference type="AlphaFoldDB" id="A0A1U9YY81"/>
<dbReference type="SUPFAM" id="SSF111038">
    <property type="entry name" value="YjbQ-like"/>
    <property type="match status" value="1"/>
</dbReference>
<dbReference type="PIRSF" id="PIRSF004681">
    <property type="entry name" value="UCP004681"/>
    <property type="match status" value="1"/>
</dbReference>
<dbReference type="EMBL" id="CP020330">
    <property type="protein sequence ID" value="AQZ50395.1"/>
    <property type="molecule type" value="Genomic_DNA"/>
</dbReference>
<reference evidence="2 3" key="1">
    <citation type="submission" date="2017-03" db="EMBL/GenBank/DDBJ databases">
        <title>Foreign affairs: Plasmid Transfer between Roseobacters and Rhizobia.</title>
        <authorList>
            <person name="Bartling P."/>
            <person name="Bunk B."/>
            <person name="Overmann J."/>
            <person name="Brinkmann H."/>
            <person name="Petersen J."/>
        </authorList>
    </citation>
    <scope>NUCLEOTIDE SEQUENCE [LARGE SCALE GENOMIC DNA]</scope>
    <source>
        <strain evidence="2 3">MACL11</strain>
    </source>
</reference>
<accession>A0A1U9YY81</accession>
<keyword evidence="3" id="KW-1185">Reference proteome</keyword>
<evidence type="ECO:0000256" key="1">
    <source>
        <dbReference type="ARBA" id="ARBA00005534"/>
    </source>
</evidence>
<dbReference type="KEGG" id="mmed:Mame_01024"/>
<dbReference type="Pfam" id="PF01894">
    <property type="entry name" value="YjbQ"/>
    <property type="match status" value="1"/>
</dbReference>
<dbReference type="InterPro" id="IPR001602">
    <property type="entry name" value="UPF0047_YjbQ-like"/>
</dbReference>
<proteinExistence type="inferred from homology"/>
<dbReference type="STRING" id="1122214.Mame_01024"/>
<dbReference type="PANTHER" id="PTHR30615">
    <property type="entry name" value="UNCHARACTERIZED PROTEIN YJBQ-RELATED"/>
    <property type="match status" value="1"/>
</dbReference>
<dbReference type="PROSITE" id="PS01314">
    <property type="entry name" value="UPF0047"/>
    <property type="match status" value="1"/>
</dbReference>
<dbReference type="InterPro" id="IPR035917">
    <property type="entry name" value="YjbQ-like_sf"/>
</dbReference>
<dbReference type="NCBIfam" id="TIGR00149">
    <property type="entry name" value="TIGR00149_YjbQ"/>
    <property type="match status" value="1"/>
</dbReference>
<gene>
    <name evidence="2" type="ORF">Mame_01024</name>
</gene>
<protein>
    <submittedName>
        <fullName evidence="2">Secondary thiamine-phosphate synthase enzyme</fullName>
    </submittedName>
</protein>